<keyword evidence="5" id="KW-0862">Zinc</keyword>
<reference evidence="11" key="1">
    <citation type="journal article" date="2014" name="Nat. Commun.">
        <title>Developmental gene expression provides clues to relationships between sponge and eumetazoan body plans.</title>
        <authorList>
            <person name="Leininger S."/>
            <person name="Adamski M."/>
            <person name="Bergum B."/>
            <person name="Guder C."/>
            <person name="Liu J."/>
            <person name="Laplante M."/>
            <person name="Brate J."/>
            <person name="Hoffmann F."/>
            <person name="Fortunato S."/>
            <person name="Jordal S."/>
            <person name="Rapp H.T."/>
            <person name="Adamska M."/>
        </authorList>
    </citation>
    <scope>NUCLEOTIDE SEQUENCE</scope>
</reference>
<protein>
    <submittedName>
        <fullName evidence="11">Nanos SciNanos</fullName>
    </submittedName>
</protein>
<evidence type="ECO:0000256" key="9">
    <source>
        <dbReference type="SAM" id="MobiDB-lite"/>
    </source>
</evidence>
<feature type="region of interest" description="Disordered" evidence="9">
    <location>
        <begin position="266"/>
        <end position="385"/>
    </location>
</feature>
<dbReference type="GO" id="GO:0008270">
    <property type="term" value="F:zinc ion binding"/>
    <property type="evidence" value="ECO:0007669"/>
    <property type="project" value="UniProtKB-KW"/>
</dbReference>
<dbReference type="GO" id="GO:0005737">
    <property type="term" value="C:cytoplasm"/>
    <property type="evidence" value="ECO:0007669"/>
    <property type="project" value="UniProtKB-SubCell"/>
</dbReference>
<dbReference type="GO" id="GO:0003723">
    <property type="term" value="F:RNA binding"/>
    <property type="evidence" value="ECO:0007669"/>
    <property type="project" value="UniProtKB-UniRule"/>
</dbReference>
<evidence type="ECO:0000256" key="2">
    <source>
        <dbReference type="ARBA" id="ARBA00022490"/>
    </source>
</evidence>
<evidence type="ECO:0000256" key="3">
    <source>
        <dbReference type="ARBA" id="ARBA00022723"/>
    </source>
</evidence>
<evidence type="ECO:0000256" key="8">
    <source>
        <dbReference type="PROSITE-ProRule" id="PRU00855"/>
    </source>
</evidence>
<evidence type="ECO:0000259" key="10">
    <source>
        <dbReference type="PROSITE" id="PS51522"/>
    </source>
</evidence>
<dbReference type="PANTHER" id="PTHR12887">
    <property type="entry name" value="NANOS PROTEIN"/>
    <property type="match status" value="1"/>
</dbReference>
<comment type="subcellular location">
    <subcellularLocation>
        <location evidence="1">Cytoplasm</location>
    </subcellularLocation>
</comment>
<feature type="compositionally biased region" description="Polar residues" evidence="9">
    <location>
        <begin position="282"/>
        <end position="294"/>
    </location>
</feature>
<gene>
    <name evidence="11" type="primary">Nanos</name>
</gene>
<evidence type="ECO:0000256" key="5">
    <source>
        <dbReference type="ARBA" id="ARBA00022833"/>
    </source>
</evidence>
<evidence type="ECO:0000256" key="1">
    <source>
        <dbReference type="ARBA" id="ARBA00004496"/>
    </source>
</evidence>
<feature type="region of interest" description="Disordered" evidence="9">
    <location>
        <begin position="43"/>
        <end position="131"/>
    </location>
</feature>
<keyword evidence="7 8" id="KW-0694">RNA-binding</keyword>
<feature type="region of interest" description="Disordered" evidence="9">
    <location>
        <begin position="1"/>
        <end position="30"/>
    </location>
</feature>
<comment type="similarity">
    <text evidence="8">Belongs to the nanos family.</text>
</comment>
<organism evidence="11">
    <name type="scientific">Sycon ciliatum</name>
    <dbReference type="NCBI Taxonomy" id="27933"/>
    <lineage>
        <taxon>Eukaryota</taxon>
        <taxon>Metazoa</taxon>
        <taxon>Porifera</taxon>
        <taxon>Calcarea</taxon>
        <taxon>Calcaronea</taxon>
        <taxon>Leucosolenida</taxon>
        <taxon>Sycettidae</taxon>
        <taxon>Sycon</taxon>
    </lineage>
</organism>
<keyword evidence="2" id="KW-0963">Cytoplasm</keyword>
<feature type="compositionally biased region" description="Low complexity" evidence="9">
    <location>
        <begin position="90"/>
        <end position="110"/>
    </location>
</feature>
<feature type="domain" description="Nanos-type" evidence="10">
    <location>
        <begin position="198"/>
        <end position="252"/>
    </location>
</feature>
<accession>A0A077SMW6</accession>
<evidence type="ECO:0000256" key="4">
    <source>
        <dbReference type="ARBA" id="ARBA00022771"/>
    </source>
</evidence>
<feature type="compositionally biased region" description="Polar residues" evidence="9">
    <location>
        <begin position="350"/>
        <end position="359"/>
    </location>
</feature>
<dbReference type="EMBL" id="HG973418">
    <property type="protein sequence ID" value="CDO67957.1"/>
    <property type="molecule type" value="mRNA"/>
</dbReference>
<evidence type="ECO:0000313" key="11">
    <source>
        <dbReference type="EMBL" id="CDO67957.1"/>
    </source>
</evidence>
<name>A0A077SMW6_9METZ</name>
<proteinExistence type="evidence at transcript level"/>
<keyword evidence="4 8" id="KW-0863">Zinc-finger</keyword>
<dbReference type="InterPro" id="IPR038129">
    <property type="entry name" value="Nanos_sf"/>
</dbReference>
<feature type="compositionally biased region" description="Low complexity" evidence="9">
    <location>
        <begin position="71"/>
        <end position="81"/>
    </location>
</feature>
<sequence>MGLPEAAMEGSSRSRGASTIGCRPSPPDDMDFIASINAKFKRDSERMLSLPRSDGKSLAAIGEGERVRPVSSSSISSGMSSEGTGFLDLPPSAGAAAALRPASRSSATAAESREQSSEQSPRPMISRIPGSRNRTFDSWRYEGSFNPVQDVLLSIIAPNGGYCCLNNFQGERCWCGGDLALRPRPDRPSFVPSWGPTFCVFCKNNQAPAPLYNAHRIKDSRGWVTCPVLSSYTCPLCGAMGRNGHTIKYCSRNTAPEALQAQAAANRRISPQNRQYHRGSYFNGNGTVRQTNGEWSREISPQIPNHRRVGPGRSFQEQNDGVNTHGHPRHYTGPFQNGGRQSQRPRERQYSSQSSSTNGVDLRSPFGQDSTFRSYPQQQPRRRNS</sequence>
<dbReference type="InterPro" id="IPR008705">
    <property type="entry name" value="Nanos/Xcar2"/>
</dbReference>
<evidence type="ECO:0000256" key="6">
    <source>
        <dbReference type="ARBA" id="ARBA00022845"/>
    </source>
</evidence>
<dbReference type="Gene3D" id="4.10.60.30">
    <property type="entry name" value="Nanos, RNA-binding domain"/>
    <property type="match status" value="1"/>
</dbReference>
<dbReference type="AlphaFoldDB" id="A0A077SMW6"/>
<dbReference type="Pfam" id="PF05741">
    <property type="entry name" value="zf-nanos"/>
    <property type="match status" value="1"/>
</dbReference>
<dbReference type="InterPro" id="IPR024161">
    <property type="entry name" value="Znf_nanos-typ"/>
</dbReference>
<dbReference type="GO" id="GO:0006417">
    <property type="term" value="P:regulation of translation"/>
    <property type="evidence" value="ECO:0007669"/>
    <property type="project" value="UniProtKB-UniRule"/>
</dbReference>
<dbReference type="PROSITE" id="PS51522">
    <property type="entry name" value="ZF_NANOS"/>
    <property type="match status" value="1"/>
</dbReference>
<keyword evidence="6 8" id="KW-0810">Translation regulation</keyword>
<feature type="compositionally biased region" description="Polar residues" evidence="9">
    <location>
        <begin position="367"/>
        <end position="379"/>
    </location>
</feature>
<evidence type="ECO:0000256" key="7">
    <source>
        <dbReference type="ARBA" id="ARBA00022884"/>
    </source>
</evidence>
<keyword evidence="3" id="KW-0479">Metal-binding</keyword>